<evidence type="ECO:0000256" key="1">
    <source>
        <dbReference type="ARBA" id="ARBA00001946"/>
    </source>
</evidence>
<gene>
    <name evidence="5" type="ORF">FYJ71_03950</name>
</gene>
<dbReference type="Proteomes" id="UP000440713">
    <property type="component" value="Unassembled WGS sequence"/>
</dbReference>
<accession>A0A6N7WZ90</accession>
<dbReference type="PANTHER" id="PTHR11839">
    <property type="entry name" value="UDP/ADP-SUGAR PYROPHOSPHATASE"/>
    <property type="match status" value="1"/>
</dbReference>
<comment type="cofactor">
    <cofactor evidence="1">
        <name>Mg(2+)</name>
        <dbReference type="ChEBI" id="CHEBI:18420"/>
    </cofactor>
</comment>
<dbReference type="Gene3D" id="3.90.79.10">
    <property type="entry name" value="Nucleoside Triphosphate Pyrophosphohydrolase"/>
    <property type="match status" value="1"/>
</dbReference>
<dbReference type="GO" id="GO:0006753">
    <property type="term" value="P:nucleoside phosphate metabolic process"/>
    <property type="evidence" value="ECO:0007669"/>
    <property type="project" value="TreeGrafter"/>
</dbReference>
<dbReference type="PRINTS" id="PR00502">
    <property type="entry name" value="NUDIXFAMILY"/>
</dbReference>
<dbReference type="InterPro" id="IPR020084">
    <property type="entry name" value="NUDIX_hydrolase_CS"/>
</dbReference>
<keyword evidence="6" id="KW-1185">Reference proteome</keyword>
<dbReference type="Pfam" id="PF00293">
    <property type="entry name" value="NUDIX"/>
    <property type="match status" value="1"/>
</dbReference>
<evidence type="ECO:0000259" key="4">
    <source>
        <dbReference type="PROSITE" id="PS51462"/>
    </source>
</evidence>
<dbReference type="SUPFAM" id="SSF55811">
    <property type="entry name" value="Nudix"/>
    <property type="match status" value="1"/>
</dbReference>
<dbReference type="CDD" id="cd03424">
    <property type="entry name" value="NUDIX_ADPRase_Nudt5_UGPPase_Nudt14"/>
    <property type="match status" value="1"/>
</dbReference>
<name>A0A6N7WZ90_9FIRM</name>
<dbReference type="PANTHER" id="PTHR11839:SF18">
    <property type="entry name" value="NUDIX HYDROLASE DOMAIN-CONTAINING PROTEIN"/>
    <property type="match status" value="1"/>
</dbReference>
<dbReference type="InterPro" id="IPR015797">
    <property type="entry name" value="NUDIX_hydrolase-like_dom_sf"/>
</dbReference>
<dbReference type="AlphaFoldDB" id="A0A6N7WZ90"/>
<dbReference type="RefSeq" id="WP_154537480.1">
    <property type="nucleotide sequence ID" value="NZ_VUNE01000001.1"/>
</dbReference>
<evidence type="ECO:0000313" key="5">
    <source>
        <dbReference type="EMBL" id="MST62128.1"/>
    </source>
</evidence>
<comment type="similarity">
    <text evidence="3">Belongs to the Nudix hydrolase family.</text>
</comment>
<proteinExistence type="inferred from homology"/>
<dbReference type="PROSITE" id="PS51462">
    <property type="entry name" value="NUDIX"/>
    <property type="match status" value="1"/>
</dbReference>
<evidence type="ECO:0000256" key="3">
    <source>
        <dbReference type="RuleBase" id="RU003476"/>
    </source>
</evidence>
<dbReference type="EMBL" id="VUNE01000001">
    <property type="protein sequence ID" value="MST62128.1"/>
    <property type="molecule type" value="Genomic_DNA"/>
</dbReference>
<keyword evidence="2 3" id="KW-0378">Hydrolase</keyword>
<organism evidence="5 6">
    <name type="scientific">Peptostreptococcus porci</name>
    <dbReference type="NCBI Taxonomy" id="2652282"/>
    <lineage>
        <taxon>Bacteria</taxon>
        <taxon>Bacillati</taxon>
        <taxon>Bacillota</taxon>
        <taxon>Clostridia</taxon>
        <taxon>Peptostreptococcales</taxon>
        <taxon>Peptostreptococcaceae</taxon>
        <taxon>Peptostreptococcus</taxon>
    </lineage>
</organism>
<reference evidence="5 6" key="1">
    <citation type="submission" date="2019-08" db="EMBL/GenBank/DDBJ databases">
        <title>In-depth cultivation of the pig gut microbiome towards novel bacterial diversity and tailored functional studies.</title>
        <authorList>
            <person name="Wylensek D."/>
            <person name="Hitch T.C.A."/>
            <person name="Clavel T."/>
        </authorList>
    </citation>
    <scope>NUCLEOTIDE SEQUENCE [LARGE SCALE GENOMIC DNA]</scope>
    <source>
        <strain evidence="5 6">WCA-SAB-591-4A-A</strain>
    </source>
</reference>
<dbReference type="PROSITE" id="PS00893">
    <property type="entry name" value="NUDIX_BOX"/>
    <property type="match status" value="1"/>
</dbReference>
<dbReference type="GO" id="GO:0019693">
    <property type="term" value="P:ribose phosphate metabolic process"/>
    <property type="evidence" value="ECO:0007669"/>
    <property type="project" value="TreeGrafter"/>
</dbReference>
<sequence length="203" mass="23597">MKSENKKNEIINVEVIFESKFLNLFKVIYKTYLGNEKYWIVASRKTIDSYKKLIFEKDNYASDAVVIVGYDDAEDRLLLIKEFRIPINDYIISLPAGLVDAGEDIEKAARRELFEETGLELYDIDRERSSKRTYPSVGMSDESISMLFGRVRGVITEKNQEESENIKPFFVTKDEAKKLLLENHNFDTKAWLVLRSFVDGNKL</sequence>
<dbReference type="GO" id="GO:0016462">
    <property type="term" value="F:pyrophosphatase activity"/>
    <property type="evidence" value="ECO:0007669"/>
    <property type="project" value="UniProtKB-ARBA"/>
</dbReference>
<dbReference type="InterPro" id="IPR000086">
    <property type="entry name" value="NUDIX_hydrolase_dom"/>
</dbReference>
<dbReference type="InterPro" id="IPR020476">
    <property type="entry name" value="Nudix_hydrolase"/>
</dbReference>
<comment type="caution">
    <text evidence="5">The sequence shown here is derived from an EMBL/GenBank/DDBJ whole genome shotgun (WGS) entry which is preliminary data.</text>
</comment>
<evidence type="ECO:0000313" key="6">
    <source>
        <dbReference type="Proteomes" id="UP000440713"/>
    </source>
</evidence>
<evidence type="ECO:0000256" key="2">
    <source>
        <dbReference type="ARBA" id="ARBA00022801"/>
    </source>
</evidence>
<feature type="domain" description="Nudix hydrolase" evidence="4">
    <location>
        <begin position="60"/>
        <end position="194"/>
    </location>
</feature>
<protein>
    <submittedName>
        <fullName evidence="5">NUDIX hydrolase</fullName>
    </submittedName>
</protein>